<evidence type="ECO:0000313" key="2">
    <source>
        <dbReference type="EMBL" id="KKP88530.1"/>
    </source>
</evidence>
<dbReference type="AlphaFoldDB" id="A0A0G0FM74"/>
<accession>A0A0G0FM74</accession>
<organism evidence="2 3">
    <name type="scientific">Berkelbacteria bacterium GW2011_GWA2_35_9</name>
    <dbReference type="NCBI Taxonomy" id="1618333"/>
    <lineage>
        <taxon>Bacteria</taxon>
        <taxon>Candidatus Berkelbacteria</taxon>
    </lineage>
</organism>
<keyword evidence="1" id="KW-1133">Transmembrane helix</keyword>
<name>A0A0G0FM74_9BACT</name>
<dbReference type="Proteomes" id="UP000034316">
    <property type="component" value="Unassembled WGS sequence"/>
</dbReference>
<dbReference type="STRING" id="1618333.UR93_C0012G0008"/>
<reference evidence="2 3" key="1">
    <citation type="journal article" date="2015" name="Nature">
        <title>rRNA introns, odd ribosomes, and small enigmatic genomes across a large radiation of phyla.</title>
        <authorList>
            <person name="Brown C.T."/>
            <person name="Hug L.A."/>
            <person name="Thomas B.C."/>
            <person name="Sharon I."/>
            <person name="Castelle C.J."/>
            <person name="Singh A."/>
            <person name="Wilkins M.J."/>
            <person name="Williams K.H."/>
            <person name="Banfield J.F."/>
        </authorList>
    </citation>
    <scope>NUCLEOTIDE SEQUENCE [LARGE SCALE GENOMIC DNA]</scope>
</reference>
<comment type="caution">
    <text evidence="2">The sequence shown here is derived from an EMBL/GenBank/DDBJ whole genome shotgun (WGS) entry which is preliminary data.</text>
</comment>
<sequence length="411" mass="43303">MTNQRSGFSLVLTIIAVSTLSTLLLSLFSLNRFFLNNASRGLMRVQALALAEGGIDKALHELSYNSTYSGEDNLMITGSPGVADITVQTPDSATRIITSTAYIPAKLNPKIKRKLRVTAVADPNATGNAFTFAVQAGEGGFYGIEKKNPTIHGSIYSNENVEILGPGSVVDGNIDAVGTINVRGIVGGIKTEGVTLAPMPTVDIDYWKQQAQDTGETYIGDYIISGSGNFYLGGEGNVSVIDGRLLVVGNANIYLKGPVWIKGTGGSSIEISSNPHFYISADLEGNKTIILNDGKVAISGNATVESQKPDAWVLLISTYPGSLNLDTSGILINANVHLEDTILYGYNSAVEFAQNSSGVFAGAFVAQKIIIKSNLNLTYQSGLGSISFEKAVAPDGGGFTVVKSSFAELQP</sequence>
<evidence type="ECO:0000256" key="1">
    <source>
        <dbReference type="SAM" id="Phobius"/>
    </source>
</evidence>
<evidence type="ECO:0008006" key="4">
    <source>
        <dbReference type="Google" id="ProtNLM"/>
    </source>
</evidence>
<gene>
    <name evidence="2" type="ORF">UR93_C0012G0008</name>
</gene>
<proteinExistence type="predicted"/>
<keyword evidence="1" id="KW-0472">Membrane</keyword>
<keyword evidence="1" id="KW-0812">Transmembrane</keyword>
<dbReference type="EMBL" id="LBRB01000012">
    <property type="protein sequence ID" value="KKP88530.1"/>
    <property type="molecule type" value="Genomic_DNA"/>
</dbReference>
<feature type="transmembrane region" description="Helical" evidence="1">
    <location>
        <begin position="7"/>
        <end position="30"/>
    </location>
</feature>
<evidence type="ECO:0000313" key="3">
    <source>
        <dbReference type="Proteomes" id="UP000034316"/>
    </source>
</evidence>
<protein>
    <recommendedName>
        <fullName evidence="4">Type 4 fimbrial biogenesis protein PilX N-terminal domain-containing protein</fullName>
    </recommendedName>
</protein>